<reference evidence="2" key="1">
    <citation type="submission" date="2020-12" db="EMBL/GenBank/DDBJ databases">
        <title>Hymenobacter sp.</title>
        <authorList>
            <person name="Kim M.K."/>
        </authorList>
    </citation>
    <scope>NUCLEOTIDE SEQUENCE [LARGE SCALE GENOMIC DNA]</scope>
    <source>
        <strain evidence="2">BT553</strain>
    </source>
</reference>
<dbReference type="RefSeq" id="WP_199036138.1">
    <property type="nucleotide sequence ID" value="NZ_JAELXS010000003.1"/>
</dbReference>
<comment type="caution">
    <text evidence="1">The sequence shown here is derived from an EMBL/GenBank/DDBJ whole genome shotgun (WGS) entry which is preliminary data.</text>
</comment>
<organism evidence="1 2">
    <name type="scientific">Sphingomonas mollis</name>
    <dbReference type="NCBI Taxonomy" id="2795726"/>
    <lineage>
        <taxon>Bacteria</taxon>
        <taxon>Pseudomonadati</taxon>
        <taxon>Pseudomonadota</taxon>
        <taxon>Alphaproteobacteria</taxon>
        <taxon>Sphingomonadales</taxon>
        <taxon>Sphingomonadaceae</taxon>
        <taxon>Sphingomonas</taxon>
    </lineage>
</organism>
<dbReference type="EMBL" id="JAELXS010000003">
    <property type="protein sequence ID" value="MBJ6121320.1"/>
    <property type="molecule type" value="Genomic_DNA"/>
</dbReference>
<dbReference type="Proteomes" id="UP000640426">
    <property type="component" value="Unassembled WGS sequence"/>
</dbReference>
<keyword evidence="2" id="KW-1185">Reference proteome</keyword>
<sequence length="117" mass="12547">MKSTELALLLAGHALADGPLQPAALSRAKRRRRAPSRVRWWQALGAHAGVHGLMVAGITGLPLLGLAEATAHALTDGLKGRGKLTREQDQAIHIACKVMWAVLADRHRARRAVEAVD</sequence>
<name>A0ABS0XNF5_9SPHN</name>
<protein>
    <submittedName>
        <fullName evidence="1">Uncharacterized protein</fullName>
    </submittedName>
</protein>
<accession>A0ABS0XNF5</accession>
<proteinExistence type="predicted"/>
<evidence type="ECO:0000313" key="1">
    <source>
        <dbReference type="EMBL" id="MBJ6121320.1"/>
    </source>
</evidence>
<gene>
    <name evidence="1" type="ORF">JAO74_05890</name>
</gene>
<evidence type="ECO:0000313" key="2">
    <source>
        <dbReference type="Proteomes" id="UP000640426"/>
    </source>
</evidence>